<dbReference type="PANTHER" id="PTHR13309:SF0">
    <property type="entry name" value="FMR1-INTERACTING PROTEIN NUFIP1"/>
    <property type="match status" value="1"/>
</dbReference>
<dbReference type="PANTHER" id="PTHR13309">
    <property type="entry name" value="NUCLEAR FRAGILE X MENTAL RETARDATION PROTEIN INTERACTING PROTEIN 1"/>
    <property type="match status" value="1"/>
</dbReference>
<name>A0ABN7P398_TIMPD</name>
<sequence length="152" mass="17828">MKTALMLAQHIQEHGICGIDGCKFTAHPKVIAKHVQMQHLTGLYHKICKADTPEDISKWIEDRKRRYPSKENVERHKAEQQEKQQRGERLDRPKKRFNEYVEEGECNTEGTEAGQEMLTTVHLLSCHYITKRNGEEDFQPFLAQVNKQIDHY</sequence>
<evidence type="ECO:0000256" key="1">
    <source>
        <dbReference type="SAM" id="MobiDB-lite"/>
    </source>
</evidence>
<protein>
    <recommendedName>
        <fullName evidence="2">FMR1-interacting protein 1 conserved domain-containing protein</fullName>
    </recommendedName>
</protein>
<feature type="region of interest" description="Disordered" evidence="1">
    <location>
        <begin position="59"/>
        <end position="96"/>
    </location>
</feature>
<evidence type="ECO:0000313" key="3">
    <source>
        <dbReference type="EMBL" id="CAG2059992.1"/>
    </source>
</evidence>
<dbReference type="InterPro" id="IPR039136">
    <property type="entry name" value="NUFIP1-like"/>
</dbReference>
<reference evidence="3" key="1">
    <citation type="submission" date="2021-03" db="EMBL/GenBank/DDBJ databases">
        <authorList>
            <person name="Tran Van P."/>
        </authorList>
    </citation>
    <scope>NUCLEOTIDE SEQUENCE</scope>
</reference>
<organism evidence="3 4">
    <name type="scientific">Timema podura</name>
    <name type="common">Walking stick</name>
    <dbReference type="NCBI Taxonomy" id="61482"/>
    <lineage>
        <taxon>Eukaryota</taxon>
        <taxon>Metazoa</taxon>
        <taxon>Ecdysozoa</taxon>
        <taxon>Arthropoda</taxon>
        <taxon>Hexapoda</taxon>
        <taxon>Insecta</taxon>
        <taxon>Pterygota</taxon>
        <taxon>Neoptera</taxon>
        <taxon>Polyneoptera</taxon>
        <taxon>Phasmatodea</taxon>
        <taxon>Timematodea</taxon>
        <taxon>Timematoidea</taxon>
        <taxon>Timematidae</taxon>
        <taxon>Timema</taxon>
    </lineage>
</organism>
<dbReference type="InterPro" id="IPR019496">
    <property type="entry name" value="NUFIP1_cons_dom"/>
</dbReference>
<proteinExistence type="predicted"/>
<feature type="domain" description="FMR1-interacting protein 1 conserved" evidence="2">
    <location>
        <begin position="48"/>
        <end position="88"/>
    </location>
</feature>
<dbReference type="Proteomes" id="UP001153148">
    <property type="component" value="Unassembled WGS sequence"/>
</dbReference>
<comment type="caution">
    <text evidence="3">The sequence shown here is derived from an EMBL/GenBank/DDBJ whole genome shotgun (WGS) entry which is preliminary data.</text>
</comment>
<keyword evidence="4" id="KW-1185">Reference proteome</keyword>
<dbReference type="EMBL" id="CAJPIN010011132">
    <property type="protein sequence ID" value="CAG2059992.1"/>
    <property type="molecule type" value="Genomic_DNA"/>
</dbReference>
<evidence type="ECO:0000313" key="4">
    <source>
        <dbReference type="Proteomes" id="UP001153148"/>
    </source>
</evidence>
<evidence type="ECO:0000259" key="2">
    <source>
        <dbReference type="Pfam" id="PF10453"/>
    </source>
</evidence>
<dbReference type="Pfam" id="PF10453">
    <property type="entry name" value="NUFIP1"/>
    <property type="match status" value="1"/>
</dbReference>
<accession>A0ABN7P398</accession>
<gene>
    <name evidence="3" type="ORF">TPAB3V08_LOCUS6950</name>
</gene>